<organism evidence="2 3">
    <name type="scientific">Nocardia carnea</name>
    <dbReference type="NCBI Taxonomy" id="37328"/>
    <lineage>
        <taxon>Bacteria</taxon>
        <taxon>Bacillati</taxon>
        <taxon>Actinomycetota</taxon>
        <taxon>Actinomycetes</taxon>
        <taxon>Mycobacteriales</taxon>
        <taxon>Nocardiaceae</taxon>
        <taxon>Nocardia</taxon>
    </lineage>
</organism>
<gene>
    <name evidence="2" type="ORF">ACH4WX_31160</name>
</gene>
<proteinExistence type="predicted"/>
<feature type="transmembrane region" description="Helical" evidence="1">
    <location>
        <begin position="18"/>
        <end position="36"/>
    </location>
</feature>
<protein>
    <submittedName>
        <fullName evidence="2">Uncharacterized protein</fullName>
    </submittedName>
</protein>
<name>A0ABW7TVZ0_9NOCA</name>
<reference evidence="2 3" key="1">
    <citation type="submission" date="2024-10" db="EMBL/GenBank/DDBJ databases">
        <title>The Natural Products Discovery Center: Release of the First 8490 Sequenced Strains for Exploring Actinobacteria Biosynthetic Diversity.</title>
        <authorList>
            <person name="Kalkreuter E."/>
            <person name="Kautsar S.A."/>
            <person name="Yang D."/>
            <person name="Bader C.D."/>
            <person name="Teijaro C.N."/>
            <person name="Fluegel L."/>
            <person name="Davis C.M."/>
            <person name="Simpson J.R."/>
            <person name="Lauterbach L."/>
            <person name="Steele A.D."/>
            <person name="Gui C."/>
            <person name="Meng S."/>
            <person name="Li G."/>
            <person name="Viehrig K."/>
            <person name="Ye F."/>
            <person name="Su P."/>
            <person name="Kiefer A.F."/>
            <person name="Nichols A."/>
            <person name="Cepeda A.J."/>
            <person name="Yan W."/>
            <person name="Fan B."/>
            <person name="Jiang Y."/>
            <person name="Adhikari A."/>
            <person name="Zheng C.-J."/>
            <person name="Schuster L."/>
            <person name="Cowan T.M."/>
            <person name="Smanski M.J."/>
            <person name="Chevrette M.G."/>
            <person name="De Carvalho L.P.S."/>
            <person name="Shen B."/>
        </authorList>
    </citation>
    <scope>NUCLEOTIDE SEQUENCE [LARGE SCALE GENOMIC DNA]</scope>
    <source>
        <strain evidence="2 3">NPDC020568</strain>
    </source>
</reference>
<dbReference type="EMBL" id="JBIRUQ010000014">
    <property type="protein sequence ID" value="MFI1465192.1"/>
    <property type="molecule type" value="Genomic_DNA"/>
</dbReference>
<dbReference type="Proteomes" id="UP001611263">
    <property type="component" value="Unassembled WGS sequence"/>
</dbReference>
<feature type="transmembrane region" description="Helical" evidence="1">
    <location>
        <begin position="133"/>
        <end position="157"/>
    </location>
</feature>
<keyword evidence="3" id="KW-1185">Reference proteome</keyword>
<keyword evidence="1" id="KW-0472">Membrane</keyword>
<evidence type="ECO:0000256" key="1">
    <source>
        <dbReference type="SAM" id="Phobius"/>
    </source>
</evidence>
<feature type="transmembrane region" description="Helical" evidence="1">
    <location>
        <begin position="103"/>
        <end position="121"/>
    </location>
</feature>
<keyword evidence="1" id="KW-0812">Transmembrane</keyword>
<feature type="transmembrane region" description="Helical" evidence="1">
    <location>
        <begin position="42"/>
        <end position="65"/>
    </location>
</feature>
<feature type="transmembrane region" description="Helical" evidence="1">
    <location>
        <begin position="77"/>
        <end position="97"/>
    </location>
</feature>
<evidence type="ECO:0000313" key="3">
    <source>
        <dbReference type="Proteomes" id="UP001611263"/>
    </source>
</evidence>
<keyword evidence="1" id="KW-1133">Transmembrane helix</keyword>
<dbReference type="GeneID" id="93503831"/>
<comment type="caution">
    <text evidence="2">The sequence shown here is derived from an EMBL/GenBank/DDBJ whole genome shotgun (WGS) entry which is preliminary data.</text>
</comment>
<sequence length="183" mass="19216">MTITDRLIAPGATRDEIALGYCAGAGGAVAAGALAWQAGQMWLVVVVTALVGFDMFGGAVVNATASATRWYHRQGRAAHSHLLFVVVHIQPFVLALAVPGYGWTAAAVTYGLALVSAVAVIRSPRAIRTPVAFGAVVAGILVTTTLVTVPPFLMWFAPVLLIKLLLGHLLPHPVRCGTHRGYR</sequence>
<evidence type="ECO:0000313" key="2">
    <source>
        <dbReference type="EMBL" id="MFI1465192.1"/>
    </source>
</evidence>
<dbReference type="RefSeq" id="WP_051157159.1">
    <property type="nucleotide sequence ID" value="NZ_JBIRUQ010000014.1"/>
</dbReference>
<accession>A0ABW7TVZ0</accession>